<dbReference type="Proteomes" id="UP000067625">
    <property type="component" value="Chromosome"/>
</dbReference>
<evidence type="ECO:0000313" key="14">
    <source>
        <dbReference type="Proteomes" id="UP000067625"/>
    </source>
</evidence>
<dbReference type="GO" id="GO:0006427">
    <property type="term" value="P:histidyl-tRNA aminoacylation"/>
    <property type="evidence" value="ECO:0007669"/>
    <property type="project" value="InterPro"/>
</dbReference>
<feature type="binding site" evidence="11">
    <location>
        <position position="126"/>
    </location>
    <ligand>
        <name>L-histidine</name>
        <dbReference type="ChEBI" id="CHEBI:57595"/>
    </ligand>
</feature>
<evidence type="ECO:0000256" key="2">
    <source>
        <dbReference type="ARBA" id="ARBA00004667"/>
    </source>
</evidence>
<evidence type="ECO:0000256" key="10">
    <source>
        <dbReference type="HAMAP-Rule" id="MF_00125"/>
    </source>
</evidence>
<keyword evidence="14" id="KW-1185">Reference proteome</keyword>
<evidence type="ECO:0000259" key="12">
    <source>
        <dbReference type="PROSITE" id="PS50862"/>
    </source>
</evidence>
<proteinExistence type="inferred from homology"/>
<evidence type="ECO:0000313" key="13">
    <source>
        <dbReference type="EMBL" id="ALC82425.1"/>
    </source>
</evidence>
<evidence type="ECO:0000256" key="7">
    <source>
        <dbReference type="ARBA" id="ARBA00022605"/>
    </source>
</evidence>
<accession>A0A0M4FYJ2</accession>
<dbReference type="PROSITE" id="PS50862">
    <property type="entry name" value="AA_TRNA_LIGASE_II"/>
    <property type="match status" value="1"/>
</dbReference>
<keyword evidence="13" id="KW-0808">Transferase</keyword>
<dbReference type="PIRSF" id="PIRSF001549">
    <property type="entry name" value="His-tRNA_synth"/>
    <property type="match status" value="1"/>
</dbReference>
<keyword evidence="6 10" id="KW-0963">Cytoplasm</keyword>
<evidence type="ECO:0000256" key="11">
    <source>
        <dbReference type="PIRSR" id="PIRSR001549-1"/>
    </source>
</evidence>
<evidence type="ECO:0000256" key="6">
    <source>
        <dbReference type="ARBA" id="ARBA00022490"/>
    </source>
</evidence>
<reference evidence="13 14" key="2">
    <citation type="journal article" date="2016" name="Int. J. Syst. Evol. Microbiol.">
        <title>Bacillus gobiensis sp. nov., isolated from a soil sample.</title>
        <authorList>
            <person name="Liu B."/>
            <person name="Liu G.H."/>
            <person name="Cetin S."/>
            <person name="Schumann P."/>
            <person name="Pan Z.Z."/>
            <person name="Chen Q.Q."/>
        </authorList>
    </citation>
    <scope>NUCLEOTIDE SEQUENCE [LARGE SCALE GENOMIC DNA]</scope>
    <source>
        <strain evidence="13 14">FJAT-4402</strain>
    </source>
</reference>
<evidence type="ECO:0000256" key="4">
    <source>
        <dbReference type="ARBA" id="ARBA00011496"/>
    </source>
</evidence>
<dbReference type="GO" id="GO:0016757">
    <property type="term" value="F:glycosyltransferase activity"/>
    <property type="evidence" value="ECO:0007669"/>
    <property type="project" value="UniProtKB-KW"/>
</dbReference>
<name>A0A0M4FYJ2_9BACI</name>
<dbReference type="InterPro" id="IPR004516">
    <property type="entry name" value="HisRS/HisZ"/>
</dbReference>
<feature type="binding site" evidence="11">
    <location>
        <begin position="271"/>
        <end position="272"/>
    </location>
    <ligand>
        <name>L-histidine</name>
        <dbReference type="ChEBI" id="CHEBI:57595"/>
    </ligand>
</feature>
<dbReference type="GO" id="GO:0005737">
    <property type="term" value="C:cytoplasm"/>
    <property type="evidence" value="ECO:0007669"/>
    <property type="project" value="UniProtKB-SubCell"/>
</dbReference>
<comment type="pathway">
    <text evidence="2 10">Amino-acid biosynthesis; L-histidine biosynthesis; L-histidine from 5-phospho-alpha-D-ribose 1-diphosphate: step 1/9.</text>
</comment>
<dbReference type="UniPathway" id="UPA00031">
    <property type="reaction ID" value="UER00006"/>
</dbReference>
<comment type="miscellaneous">
    <text evidence="10">This function is generally fulfilled by the C-terminal part of HisG, which is missing in some bacteria such as this one.</text>
</comment>
<dbReference type="PATRIC" id="fig|1441095.3.peg.2887"/>
<dbReference type="InterPro" id="IPR053846">
    <property type="entry name" value="HisZ-C"/>
</dbReference>
<keyword evidence="7 10" id="KW-0028">Amino-acid biosynthesis</keyword>
<dbReference type="Gene3D" id="3.40.50.12590">
    <property type="match status" value="1"/>
</dbReference>
<evidence type="ECO:0000256" key="9">
    <source>
        <dbReference type="ARBA" id="ARBA00025246"/>
    </source>
</evidence>
<dbReference type="GO" id="GO:0004821">
    <property type="term" value="F:histidine-tRNA ligase activity"/>
    <property type="evidence" value="ECO:0007669"/>
    <property type="project" value="InterPro"/>
</dbReference>
<comment type="subcellular location">
    <subcellularLocation>
        <location evidence="1 10">Cytoplasm</location>
    </subcellularLocation>
</comment>
<dbReference type="Pfam" id="PF13393">
    <property type="entry name" value="tRNA-synt_His"/>
    <property type="match status" value="1"/>
</dbReference>
<dbReference type="InterPro" id="IPR045864">
    <property type="entry name" value="aa-tRNA-synth_II/BPL/LPL"/>
</dbReference>
<dbReference type="STRING" id="1441095.AM592_13160"/>
<dbReference type="GO" id="GO:0140096">
    <property type="term" value="F:catalytic activity, acting on a protein"/>
    <property type="evidence" value="ECO:0007669"/>
    <property type="project" value="UniProtKB-ARBA"/>
</dbReference>
<organism evidence="13 14">
    <name type="scientific">Bacillus gobiensis</name>
    <dbReference type="NCBI Taxonomy" id="1441095"/>
    <lineage>
        <taxon>Bacteria</taxon>
        <taxon>Bacillati</taxon>
        <taxon>Bacillota</taxon>
        <taxon>Bacilli</taxon>
        <taxon>Bacillales</taxon>
        <taxon>Bacillaceae</taxon>
        <taxon>Bacillus</taxon>
    </lineage>
</organism>
<dbReference type="RefSeq" id="WP_053604213.1">
    <property type="nucleotide sequence ID" value="NZ_CP012600.1"/>
</dbReference>
<dbReference type="CDD" id="cd00773">
    <property type="entry name" value="HisRS-like_core"/>
    <property type="match status" value="1"/>
</dbReference>
<dbReference type="Pfam" id="PF21996">
    <property type="entry name" value="HisZ-like"/>
    <property type="match status" value="1"/>
</dbReference>
<dbReference type="GO" id="GO:0000105">
    <property type="term" value="P:L-histidine biosynthetic process"/>
    <property type="evidence" value="ECO:0007669"/>
    <property type="project" value="UniProtKB-UniRule"/>
</dbReference>
<evidence type="ECO:0000256" key="1">
    <source>
        <dbReference type="ARBA" id="ARBA00004496"/>
    </source>
</evidence>
<dbReference type="EMBL" id="CP012600">
    <property type="protein sequence ID" value="ALC82425.1"/>
    <property type="molecule type" value="Genomic_DNA"/>
</dbReference>
<gene>
    <name evidence="10" type="primary">hisZ</name>
    <name evidence="13" type="ORF">AM592_13160</name>
</gene>
<dbReference type="HAMAP" id="MF_00125">
    <property type="entry name" value="HisZ"/>
    <property type="match status" value="1"/>
</dbReference>
<comment type="similarity">
    <text evidence="3 10">Belongs to the class-II aminoacyl-tRNA synthetase family. HisZ subfamily.</text>
</comment>
<comment type="function">
    <text evidence="9 10">Required for the first step of histidine biosynthesis. May allow the feedback regulation of ATP phosphoribosyltransferase activity by histidine.</text>
</comment>
<dbReference type="NCBIfam" id="NF008941">
    <property type="entry name" value="PRK12292.2-4"/>
    <property type="match status" value="1"/>
</dbReference>
<comment type="subunit">
    <text evidence="4 10">Heteromultimer composed of HisG and HisZ subunits.</text>
</comment>
<dbReference type="AlphaFoldDB" id="A0A0M4FYJ2"/>
<evidence type="ECO:0000256" key="5">
    <source>
        <dbReference type="ARBA" id="ARBA00020397"/>
    </source>
</evidence>
<evidence type="ECO:0000256" key="3">
    <source>
        <dbReference type="ARBA" id="ARBA00005539"/>
    </source>
</evidence>
<dbReference type="PANTHER" id="PTHR43707">
    <property type="entry name" value="HISTIDYL-TRNA SYNTHETASE"/>
    <property type="match status" value="1"/>
</dbReference>
<keyword evidence="13" id="KW-0328">Glycosyltransferase</keyword>
<feature type="binding site" evidence="11">
    <location>
        <position position="122"/>
    </location>
    <ligand>
        <name>L-histidine</name>
        <dbReference type="ChEBI" id="CHEBI:57595"/>
    </ligand>
</feature>
<dbReference type="InterPro" id="IPR004517">
    <property type="entry name" value="HisZ"/>
</dbReference>
<dbReference type="InterPro" id="IPR041715">
    <property type="entry name" value="HisRS-like_core"/>
</dbReference>
<protein>
    <recommendedName>
        <fullName evidence="5 10">ATP phosphoribosyltransferase regulatory subunit</fullName>
    </recommendedName>
</protein>
<evidence type="ECO:0000256" key="8">
    <source>
        <dbReference type="ARBA" id="ARBA00023102"/>
    </source>
</evidence>
<feature type="binding site" evidence="11">
    <location>
        <begin position="78"/>
        <end position="80"/>
    </location>
    <ligand>
        <name>L-histidine</name>
        <dbReference type="ChEBI" id="CHEBI:57595"/>
    </ligand>
</feature>
<dbReference type="InterPro" id="IPR006195">
    <property type="entry name" value="aa-tRNA-synth_II"/>
</dbReference>
<sequence>MFMFEKPQGMRDTLPDLYSTKEKIRSSLTDVIKGWGYQLMETPTLEFYETVGFRSSISEENLFKLLDHSGQTLVLRPDMTGPIARVAASKIKKQQHPLRIGYSANVFRAQEREGGRPAEFEQTGVELIGDGTISADAEVIALAISSLKNAGLKGFQVAIGHIGITEALLYESVGDREASNRLRRFLYQKNYVGYKEEVYTLPLDPEKKRKLLELPELRGDMDKVIQASSTLLSEEGKKAADDLRKLDEILKEYGCTEHIKLDLSMVSHMSYYTGILFEIYAENVGYLIGNGGRYDHLLDHFQAGAPATGFSIRTDRLVEALHISMEDAEIEAIVFSEENRKAAIRLADKERMEGKKVVLQDIRGVTNFEELEISFQNITYLTGDGKEEKNG</sequence>
<feature type="domain" description="Aminoacyl-transfer RNA synthetases class-II family profile" evidence="12">
    <location>
        <begin position="8"/>
        <end position="321"/>
    </location>
</feature>
<dbReference type="OrthoDB" id="9800814at2"/>
<reference evidence="14" key="1">
    <citation type="submission" date="2015-08" db="EMBL/GenBank/DDBJ databases">
        <title>Genome sequencing project for genomic taxonomy and phylogenomics of Bacillus-like bacteria.</title>
        <authorList>
            <person name="Liu B."/>
            <person name="Wang J."/>
            <person name="Zhu Y."/>
            <person name="Liu G."/>
            <person name="Chen Q."/>
            <person name="Chen Z."/>
            <person name="Lan J."/>
            <person name="Che J."/>
            <person name="Ge C."/>
            <person name="Shi H."/>
            <person name="Pan Z."/>
            <person name="Liu X."/>
        </authorList>
    </citation>
    <scope>NUCLEOTIDE SEQUENCE [LARGE SCALE GENOMIC DNA]</scope>
    <source>
        <strain evidence="14">FJAT-4402</strain>
    </source>
</reference>
<dbReference type="PANTHER" id="PTHR43707:SF1">
    <property type="entry name" value="HISTIDINE--TRNA LIGASE, MITOCHONDRIAL-RELATED"/>
    <property type="match status" value="1"/>
</dbReference>
<dbReference type="NCBIfam" id="TIGR00443">
    <property type="entry name" value="hisZ_biosyn_reg"/>
    <property type="match status" value="1"/>
</dbReference>
<dbReference type="Gene3D" id="3.30.930.10">
    <property type="entry name" value="Bira Bifunctional Protein, Domain 2"/>
    <property type="match status" value="1"/>
</dbReference>
<keyword evidence="8 10" id="KW-0368">Histidine biosynthesis</keyword>
<feature type="binding site" evidence="11">
    <location>
        <position position="108"/>
    </location>
    <ligand>
        <name>L-histidine</name>
        <dbReference type="ChEBI" id="CHEBI:57595"/>
    </ligand>
</feature>
<dbReference type="SUPFAM" id="SSF55681">
    <property type="entry name" value="Class II aaRS and biotin synthetases"/>
    <property type="match status" value="1"/>
</dbReference>